<proteinExistence type="predicted"/>
<sequence>MKKEIVVLPQSLKILETLGNNLKLARLRRGFTMELICERANISRTTLWQIEKGNPTISIGYYINVLHALGGFENDLLNVAKDDVVGKTMQDLNLIIHKRGRK</sequence>
<protein>
    <submittedName>
        <fullName evidence="2">Helix-turn-helix transcriptional regulator</fullName>
    </submittedName>
</protein>
<dbReference type="SUPFAM" id="SSF47413">
    <property type="entry name" value="lambda repressor-like DNA-binding domains"/>
    <property type="match status" value="1"/>
</dbReference>
<dbReference type="InterPro" id="IPR010982">
    <property type="entry name" value="Lambda_DNA-bd_dom_sf"/>
</dbReference>
<dbReference type="Gene3D" id="1.10.260.40">
    <property type="entry name" value="lambda repressor-like DNA-binding domains"/>
    <property type="match status" value="1"/>
</dbReference>
<dbReference type="EMBL" id="JADIMY010000016">
    <property type="protein sequence ID" value="MBO8427113.1"/>
    <property type="molecule type" value="Genomic_DNA"/>
</dbReference>
<comment type="caution">
    <text evidence="2">The sequence shown here is derived from an EMBL/GenBank/DDBJ whole genome shotgun (WGS) entry which is preliminary data.</text>
</comment>
<dbReference type="AlphaFoldDB" id="A0A9D9DGL8"/>
<gene>
    <name evidence="2" type="ORF">IAC58_00935</name>
</gene>
<evidence type="ECO:0000313" key="3">
    <source>
        <dbReference type="Proteomes" id="UP000823613"/>
    </source>
</evidence>
<dbReference type="PROSITE" id="PS50943">
    <property type="entry name" value="HTH_CROC1"/>
    <property type="match status" value="1"/>
</dbReference>
<evidence type="ECO:0000259" key="1">
    <source>
        <dbReference type="PROSITE" id="PS50943"/>
    </source>
</evidence>
<feature type="domain" description="HTH cro/C1-type" evidence="1">
    <location>
        <begin position="22"/>
        <end position="76"/>
    </location>
</feature>
<accession>A0A9D9DGL8</accession>
<dbReference type="InterPro" id="IPR001387">
    <property type="entry name" value="Cro/C1-type_HTH"/>
</dbReference>
<dbReference type="CDD" id="cd00093">
    <property type="entry name" value="HTH_XRE"/>
    <property type="match status" value="1"/>
</dbReference>
<dbReference type="Proteomes" id="UP000823613">
    <property type="component" value="Unassembled WGS sequence"/>
</dbReference>
<dbReference type="Pfam" id="PF13560">
    <property type="entry name" value="HTH_31"/>
    <property type="match status" value="1"/>
</dbReference>
<dbReference type="GO" id="GO:0003677">
    <property type="term" value="F:DNA binding"/>
    <property type="evidence" value="ECO:0007669"/>
    <property type="project" value="InterPro"/>
</dbReference>
<evidence type="ECO:0000313" key="2">
    <source>
        <dbReference type="EMBL" id="MBO8427113.1"/>
    </source>
</evidence>
<reference evidence="2" key="2">
    <citation type="journal article" date="2021" name="PeerJ">
        <title>Extensive microbial diversity within the chicken gut microbiome revealed by metagenomics and culture.</title>
        <authorList>
            <person name="Gilroy R."/>
            <person name="Ravi A."/>
            <person name="Getino M."/>
            <person name="Pursley I."/>
            <person name="Horton D.L."/>
            <person name="Alikhan N.F."/>
            <person name="Baker D."/>
            <person name="Gharbi K."/>
            <person name="Hall N."/>
            <person name="Watson M."/>
            <person name="Adriaenssens E.M."/>
            <person name="Foster-Nyarko E."/>
            <person name="Jarju S."/>
            <person name="Secka A."/>
            <person name="Antonio M."/>
            <person name="Oren A."/>
            <person name="Chaudhuri R.R."/>
            <person name="La Ragione R."/>
            <person name="Hildebrand F."/>
            <person name="Pallen M.J."/>
        </authorList>
    </citation>
    <scope>NUCLEOTIDE SEQUENCE</scope>
    <source>
        <strain evidence="2">11159</strain>
    </source>
</reference>
<name>A0A9D9DGL8_9BACL</name>
<organism evidence="2 3">
    <name type="scientific">Candidatus Onthovivens merdipullorum</name>
    <dbReference type="NCBI Taxonomy" id="2840889"/>
    <lineage>
        <taxon>Bacteria</taxon>
        <taxon>Bacillati</taxon>
        <taxon>Bacillota</taxon>
        <taxon>Bacilli</taxon>
        <taxon>Bacillales</taxon>
        <taxon>Candidatus Onthovivens</taxon>
    </lineage>
</organism>
<reference evidence="2" key="1">
    <citation type="submission" date="2020-10" db="EMBL/GenBank/DDBJ databases">
        <authorList>
            <person name="Gilroy R."/>
        </authorList>
    </citation>
    <scope>NUCLEOTIDE SEQUENCE</scope>
    <source>
        <strain evidence="2">11159</strain>
    </source>
</reference>